<dbReference type="Gene3D" id="1.10.10.10">
    <property type="entry name" value="Winged helix-like DNA-binding domain superfamily/Winged helix DNA-binding domain"/>
    <property type="match status" value="1"/>
</dbReference>
<dbReference type="CDD" id="cd21036">
    <property type="entry name" value="WH_MUS81"/>
    <property type="match status" value="1"/>
</dbReference>
<dbReference type="InterPro" id="IPR047417">
    <property type="entry name" value="WHD_MUS81"/>
</dbReference>
<evidence type="ECO:0000256" key="4">
    <source>
        <dbReference type="ARBA" id="ARBA00022722"/>
    </source>
</evidence>
<dbReference type="OrthoDB" id="5963188at2759"/>
<dbReference type="SMART" id="SM00891">
    <property type="entry name" value="ERCC4"/>
    <property type="match status" value="1"/>
</dbReference>
<evidence type="ECO:0000256" key="8">
    <source>
        <dbReference type="ARBA" id="ARBA00022801"/>
    </source>
</evidence>
<dbReference type="GO" id="GO:0048257">
    <property type="term" value="F:3'-flap endonuclease activity"/>
    <property type="evidence" value="ECO:0007669"/>
    <property type="project" value="TreeGrafter"/>
</dbReference>
<dbReference type="Pfam" id="PF14716">
    <property type="entry name" value="HHH_8"/>
    <property type="match status" value="1"/>
</dbReference>
<gene>
    <name evidence="15" type="ORF">GWI33_008600</name>
</gene>
<keyword evidence="4 13" id="KW-0540">Nuclease</keyword>
<evidence type="ECO:0000256" key="3">
    <source>
        <dbReference type="ARBA" id="ARBA00010015"/>
    </source>
</evidence>
<dbReference type="PANTHER" id="PTHR13451">
    <property type="entry name" value="CLASS II CROSSOVER JUNCTION ENDONUCLEASE MUS81"/>
    <property type="match status" value="1"/>
</dbReference>
<evidence type="ECO:0000256" key="10">
    <source>
        <dbReference type="ARBA" id="ARBA00023172"/>
    </source>
</evidence>
<evidence type="ECO:0000256" key="6">
    <source>
        <dbReference type="ARBA" id="ARBA00022759"/>
    </source>
</evidence>
<dbReference type="CDD" id="cd20074">
    <property type="entry name" value="XPF_nuclease_Mus81"/>
    <property type="match status" value="1"/>
</dbReference>
<evidence type="ECO:0000256" key="12">
    <source>
        <dbReference type="ARBA" id="ARBA00023242"/>
    </source>
</evidence>
<comment type="cofactor">
    <cofactor evidence="1 13">
        <name>Mg(2+)</name>
        <dbReference type="ChEBI" id="CHEBI:18420"/>
    </cofactor>
</comment>
<comment type="subunit">
    <text evidence="13">Interacts with EME1.</text>
</comment>
<keyword evidence="7 13" id="KW-0227">DNA damage</keyword>
<dbReference type="InterPro" id="IPR006166">
    <property type="entry name" value="ERCC4_domain"/>
</dbReference>
<comment type="function">
    <text evidence="13">Interacts with EME1 to form a DNA structure-specific endonuclease with substrate preference for branched DNA structures with a 5'-end at the branch nick. Typical substrates include 3'-flap structures, D-loops, replication forks and nicked Holliday junctions. May be required in mitosis for the processing of stalled or collapsed replication fork intermediates. May be required in meiosis for the repair of meiosis-specific double strand breaks subsequent to single-end invasion (SEI).</text>
</comment>
<evidence type="ECO:0000259" key="14">
    <source>
        <dbReference type="SMART" id="SM00891"/>
    </source>
</evidence>
<keyword evidence="10 13" id="KW-0233">DNA recombination</keyword>
<dbReference type="GO" id="GO:0003677">
    <property type="term" value="F:DNA binding"/>
    <property type="evidence" value="ECO:0007669"/>
    <property type="project" value="UniProtKB-UniRule"/>
</dbReference>
<dbReference type="Gene3D" id="3.40.50.10130">
    <property type="match status" value="1"/>
</dbReference>
<feature type="domain" description="ERCC4" evidence="14">
    <location>
        <begin position="269"/>
        <end position="364"/>
    </location>
</feature>
<evidence type="ECO:0000313" key="16">
    <source>
        <dbReference type="Proteomes" id="UP000625711"/>
    </source>
</evidence>
<keyword evidence="11 13" id="KW-0234">DNA repair</keyword>
<dbReference type="InterPro" id="IPR047416">
    <property type="entry name" value="XPF_nuclease_Mus81"/>
</dbReference>
<evidence type="ECO:0000256" key="1">
    <source>
        <dbReference type="ARBA" id="ARBA00001946"/>
    </source>
</evidence>
<keyword evidence="6 13" id="KW-0255">Endonuclease</keyword>
<comment type="similarity">
    <text evidence="3 13">Belongs to the XPF family.</text>
</comment>
<dbReference type="GO" id="GO:0000727">
    <property type="term" value="P:double-strand break repair via break-induced replication"/>
    <property type="evidence" value="ECO:0007669"/>
    <property type="project" value="UniProtKB-UniRule"/>
</dbReference>
<dbReference type="GO" id="GO:0031573">
    <property type="term" value="P:mitotic intra-S DNA damage checkpoint signaling"/>
    <property type="evidence" value="ECO:0007669"/>
    <property type="project" value="TreeGrafter"/>
</dbReference>
<dbReference type="Pfam" id="PF21136">
    <property type="entry name" value="WHD_MUS81"/>
    <property type="match status" value="1"/>
</dbReference>
<dbReference type="EMBL" id="JAACXV010000404">
    <property type="protein sequence ID" value="KAF7278243.1"/>
    <property type="molecule type" value="Genomic_DNA"/>
</dbReference>
<dbReference type="GO" id="GO:0005634">
    <property type="term" value="C:nucleus"/>
    <property type="evidence" value="ECO:0007669"/>
    <property type="project" value="UniProtKB-SubCell"/>
</dbReference>
<organism evidence="15 16">
    <name type="scientific">Rhynchophorus ferrugineus</name>
    <name type="common">Red palm weevil</name>
    <name type="synonym">Curculio ferrugineus</name>
    <dbReference type="NCBI Taxonomy" id="354439"/>
    <lineage>
        <taxon>Eukaryota</taxon>
        <taxon>Metazoa</taxon>
        <taxon>Ecdysozoa</taxon>
        <taxon>Arthropoda</taxon>
        <taxon>Hexapoda</taxon>
        <taxon>Insecta</taxon>
        <taxon>Pterygota</taxon>
        <taxon>Neoptera</taxon>
        <taxon>Endopterygota</taxon>
        <taxon>Coleoptera</taxon>
        <taxon>Polyphaga</taxon>
        <taxon>Cucujiformia</taxon>
        <taxon>Curculionidae</taxon>
        <taxon>Dryophthorinae</taxon>
        <taxon>Rhynchophorus</taxon>
    </lineage>
</organism>
<comment type="caution">
    <text evidence="15">The sequence shown here is derived from an EMBL/GenBank/DDBJ whole genome shotgun (WGS) entry which is preliminary data.</text>
</comment>
<dbReference type="Gene3D" id="1.10.150.110">
    <property type="entry name" value="DNA polymerase beta, N-terminal domain-like"/>
    <property type="match status" value="1"/>
</dbReference>
<evidence type="ECO:0000256" key="7">
    <source>
        <dbReference type="ARBA" id="ARBA00022763"/>
    </source>
</evidence>
<dbReference type="GO" id="GO:0046872">
    <property type="term" value="F:metal ion binding"/>
    <property type="evidence" value="ECO:0007669"/>
    <property type="project" value="UniProtKB-UniRule"/>
</dbReference>
<dbReference type="AlphaFoldDB" id="A0A834IHZ5"/>
<name>A0A834IHZ5_RHYFE</name>
<dbReference type="InterPro" id="IPR011335">
    <property type="entry name" value="Restrct_endonuc-II-like"/>
</dbReference>
<keyword evidence="5 13" id="KW-0479">Metal-binding</keyword>
<evidence type="ECO:0000256" key="13">
    <source>
        <dbReference type="RuleBase" id="RU369042"/>
    </source>
</evidence>
<evidence type="ECO:0000256" key="11">
    <source>
        <dbReference type="ARBA" id="ARBA00023204"/>
    </source>
</evidence>
<keyword evidence="9 13" id="KW-0460">Magnesium</keyword>
<dbReference type="GO" id="GO:0048476">
    <property type="term" value="C:Holliday junction resolvase complex"/>
    <property type="evidence" value="ECO:0007669"/>
    <property type="project" value="UniProtKB-UniRule"/>
</dbReference>
<dbReference type="GO" id="GO:0008821">
    <property type="term" value="F:crossover junction DNA endonuclease activity"/>
    <property type="evidence" value="ECO:0007669"/>
    <property type="project" value="UniProtKB-UniRule"/>
</dbReference>
<dbReference type="FunFam" id="1.10.150.110:FF:000001">
    <property type="entry name" value="Putative Crossover junction endonuclease MUS81"/>
    <property type="match status" value="1"/>
</dbReference>
<dbReference type="InterPro" id="IPR010996">
    <property type="entry name" value="HHH_MUS81"/>
</dbReference>
<evidence type="ECO:0000313" key="15">
    <source>
        <dbReference type="EMBL" id="KAF7278243.1"/>
    </source>
</evidence>
<comment type="subcellular location">
    <subcellularLocation>
        <location evidence="2 13">Nucleus</location>
    </subcellularLocation>
</comment>
<sequence>MNLNEPQRISIKIKCPNPLFQQWLTEWREKAAAKGSKMQRTFDTALKSLIKYPLPLESGMDCKILIGFGNKLCRMLDQKLTQFEKLKYSNNIASINYCNIIETQEDIDVGYMPQYGSGCYAILMALYTQSILPDYPGFLKKSEIIQHGAHFINSSFTKPYPGSRYTAWSSIKTLINKKLVSKVSHPPKFSLTSEENINSVINTLEQDNKIRNKGIEKCIKKPIKKFASESNIISNNLSKKVTLFKFSSALDVVKDTEEYSLLPDTFDVILIVDVKEVAGKQHNEVLTGLKKQNIVYEVKDLKVGDFTWICRGPNSNNELVLPYIIERKRMDDFASSIKDKRYHEQKFRLKKSGIPLQTLYQATSYTAIQENFFIKYTENIQDTIEYLVIFSEMLKKTYKGKMLKSCKKDSLPALDMNQNTIYLMTFREFNESSIKNKRVSVTDLFTKMLIQVKGMSVERALAITKIFPTPTVLKQKYTELSIVEGEKLLANIKFGSSGKSIGIVLSKIIYQFFNSAYY</sequence>
<dbReference type="SUPFAM" id="SSF52980">
    <property type="entry name" value="Restriction endonuclease-like"/>
    <property type="match status" value="1"/>
</dbReference>
<keyword evidence="8 13" id="KW-0378">Hydrolase</keyword>
<dbReference type="GO" id="GO:0031297">
    <property type="term" value="P:replication fork processing"/>
    <property type="evidence" value="ECO:0007669"/>
    <property type="project" value="UniProtKB-ARBA"/>
</dbReference>
<dbReference type="InterPro" id="IPR042530">
    <property type="entry name" value="EME1/EME2_C"/>
</dbReference>
<keyword evidence="16" id="KW-1185">Reference proteome</keyword>
<dbReference type="Gene3D" id="1.10.150.670">
    <property type="entry name" value="Crossover junction endonuclease EME1, DNA-binding domain"/>
    <property type="match status" value="1"/>
</dbReference>
<dbReference type="GO" id="GO:0000712">
    <property type="term" value="P:resolution of meiotic recombination intermediates"/>
    <property type="evidence" value="ECO:0007669"/>
    <property type="project" value="TreeGrafter"/>
</dbReference>
<dbReference type="GO" id="GO:0006308">
    <property type="term" value="P:DNA catabolic process"/>
    <property type="evidence" value="ECO:0007669"/>
    <property type="project" value="UniProtKB-UniRule"/>
</dbReference>
<dbReference type="InterPro" id="IPR036388">
    <property type="entry name" value="WH-like_DNA-bd_sf"/>
</dbReference>
<reference evidence="15" key="1">
    <citation type="submission" date="2020-08" db="EMBL/GenBank/DDBJ databases">
        <title>Genome sequencing and assembly of the red palm weevil Rhynchophorus ferrugineus.</title>
        <authorList>
            <person name="Dias G.B."/>
            <person name="Bergman C.M."/>
            <person name="Manee M."/>
        </authorList>
    </citation>
    <scope>NUCLEOTIDE SEQUENCE</scope>
    <source>
        <strain evidence="15">AA-2017</strain>
        <tissue evidence="15">Whole larva</tissue>
    </source>
</reference>
<dbReference type="EC" id="3.1.22.-" evidence="13"/>
<proteinExistence type="inferred from homology"/>
<dbReference type="Pfam" id="PF21292">
    <property type="entry name" value="EME1-MUS81_C"/>
    <property type="match status" value="1"/>
</dbReference>
<dbReference type="SUPFAM" id="SSF47802">
    <property type="entry name" value="DNA polymerase beta, N-terminal domain-like"/>
    <property type="match status" value="1"/>
</dbReference>
<protein>
    <recommendedName>
        <fullName evidence="13">Crossover junction endonuclease MUS81</fullName>
        <ecNumber evidence="13">3.1.22.-</ecNumber>
    </recommendedName>
</protein>
<evidence type="ECO:0000256" key="5">
    <source>
        <dbReference type="ARBA" id="ARBA00022723"/>
    </source>
</evidence>
<evidence type="ECO:0000256" key="2">
    <source>
        <dbReference type="ARBA" id="ARBA00004123"/>
    </source>
</evidence>
<dbReference type="PANTHER" id="PTHR13451:SF0">
    <property type="entry name" value="CROSSOVER JUNCTION ENDONUCLEASE MUS81"/>
    <property type="match status" value="1"/>
</dbReference>
<keyword evidence="12 13" id="KW-0539">Nucleus</keyword>
<evidence type="ECO:0000256" key="9">
    <source>
        <dbReference type="ARBA" id="ARBA00022842"/>
    </source>
</evidence>
<dbReference type="InterPro" id="IPR033309">
    <property type="entry name" value="Mus81"/>
</dbReference>
<dbReference type="Pfam" id="PF02732">
    <property type="entry name" value="ERCC4"/>
    <property type="match status" value="1"/>
</dbReference>
<accession>A0A834IHZ5</accession>
<dbReference type="InterPro" id="IPR027421">
    <property type="entry name" value="DNA_pol_lamdba_lyase_dom_sf"/>
</dbReference>
<dbReference type="Proteomes" id="UP000625711">
    <property type="component" value="Unassembled WGS sequence"/>
</dbReference>